<dbReference type="OrthoDB" id="9774865at2"/>
<keyword evidence="6" id="KW-1185">Reference proteome</keyword>
<evidence type="ECO:0000313" key="5">
    <source>
        <dbReference type="EMBL" id="AFM43384.1"/>
    </source>
</evidence>
<comment type="caution">
    <text evidence="3">Lacks conserved residue(s) required for the propagation of feature annotation.</text>
</comment>
<dbReference type="Proteomes" id="UP000002892">
    <property type="component" value="Chromosome"/>
</dbReference>
<reference evidence="5 6" key="1">
    <citation type="journal article" date="2012" name="J. Bacteriol.">
        <title>Complete genome sequences of Desulfosporosinus orientis DSM765T, Desulfosporosinus youngiae DSM17734T, Desulfosporosinus meridiei DSM13257T, and Desulfosporosinus acidiphilus DSM22704T.</title>
        <authorList>
            <person name="Pester M."/>
            <person name="Brambilla E."/>
            <person name="Alazard D."/>
            <person name="Rattei T."/>
            <person name="Weinmaier T."/>
            <person name="Han J."/>
            <person name="Lucas S."/>
            <person name="Lapidus A."/>
            <person name="Cheng J.F."/>
            <person name="Goodwin L."/>
            <person name="Pitluck S."/>
            <person name="Peters L."/>
            <person name="Ovchinnikova G."/>
            <person name="Teshima H."/>
            <person name="Detter J.C."/>
            <person name="Han C.S."/>
            <person name="Tapia R."/>
            <person name="Land M.L."/>
            <person name="Hauser L."/>
            <person name="Kyrpides N.C."/>
            <person name="Ivanova N.N."/>
            <person name="Pagani I."/>
            <person name="Huntmann M."/>
            <person name="Wei C.L."/>
            <person name="Davenport K.W."/>
            <person name="Daligault H."/>
            <person name="Chain P.S."/>
            <person name="Chen A."/>
            <person name="Mavromatis K."/>
            <person name="Markowitz V."/>
            <person name="Szeto E."/>
            <person name="Mikhailova N."/>
            <person name="Pati A."/>
            <person name="Wagner M."/>
            <person name="Woyke T."/>
            <person name="Ollivier B."/>
            <person name="Klenk H.P."/>
            <person name="Spring S."/>
            <person name="Loy A."/>
        </authorList>
    </citation>
    <scope>NUCLEOTIDE SEQUENCE [LARGE SCALE GENOMIC DNA]</scope>
    <source>
        <strain evidence="6">DSM 22704 / JCM 16185 / SJ4</strain>
    </source>
</reference>
<dbReference type="InterPro" id="IPR011006">
    <property type="entry name" value="CheY-like_superfamily"/>
</dbReference>
<dbReference type="Gene3D" id="3.40.50.2300">
    <property type="match status" value="1"/>
</dbReference>
<comment type="function">
    <text evidence="2">May play the central regulatory role in sporulation. It may be an element of the effector pathway responsible for the activation of sporulation genes in response to nutritional stress. Spo0A may act in concert with spo0H (a sigma factor) to control the expression of some genes that are critical to the sporulation process.</text>
</comment>
<dbReference type="InterPro" id="IPR001789">
    <property type="entry name" value="Sig_transdc_resp-reg_receiver"/>
</dbReference>
<proteinExistence type="predicted"/>
<dbReference type="EMBL" id="CP003639">
    <property type="protein sequence ID" value="AFM43384.1"/>
    <property type="molecule type" value="Genomic_DNA"/>
</dbReference>
<dbReference type="GO" id="GO:0000160">
    <property type="term" value="P:phosphorelay signal transduction system"/>
    <property type="evidence" value="ECO:0007669"/>
    <property type="project" value="InterPro"/>
</dbReference>
<accession>I4DC60</accession>
<evidence type="ECO:0000259" key="4">
    <source>
        <dbReference type="PROSITE" id="PS50110"/>
    </source>
</evidence>
<evidence type="ECO:0000256" key="3">
    <source>
        <dbReference type="PROSITE-ProRule" id="PRU00169"/>
    </source>
</evidence>
<dbReference type="RefSeq" id="WP_014829366.1">
    <property type="nucleotide sequence ID" value="NC_018068.1"/>
</dbReference>
<dbReference type="KEGG" id="dai:Desaci_4544"/>
<evidence type="ECO:0000256" key="1">
    <source>
        <dbReference type="ARBA" id="ARBA00018672"/>
    </source>
</evidence>
<name>I4DC60_DESAJ</name>
<evidence type="ECO:0000313" key="6">
    <source>
        <dbReference type="Proteomes" id="UP000002892"/>
    </source>
</evidence>
<evidence type="ECO:0000256" key="2">
    <source>
        <dbReference type="ARBA" id="ARBA00024867"/>
    </source>
</evidence>
<protein>
    <recommendedName>
        <fullName evidence="1">Stage 0 sporulation protein A homolog</fullName>
    </recommendedName>
</protein>
<dbReference type="HOGENOM" id="CLU_2408420_0_0_9"/>
<feature type="domain" description="Response regulatory" evidence="4">
    <location>
        <begin position="1"/>
        <end position="91"/>
    </location>
</feature>
<sequence>MDFQGIYTTFSAAEKNSLEHLPDIAFIRLGKAELNAFRLAAAIKERNLLSKVIFISSQREDAVEAFEYEADGFILIPFNKKKIGQLLQQNLE</sequence>
<dbReference type="SUPFAM" id="SSF52172">
    <property type="entry name" value="CheY-like"/>
    <property type="match status" value="1"/>
</dbReference>
<dbReference type="AlphaFoldDB" id="I4DC60"/>
<dbReference type="PROSITE" id="PS50110">
    <property type="entry name" value="RESPONSE_REGULATORY"/>
    <property type="match status" value="1"/>
</dbReference>
<gene>
    <name evidence="5" type="ordered locus">Desaci_4544</name>
</gene>
<dbReference type="STRING" id="646529.Desaci_4544"/>
<organism evidence="5 6">
    <name type="scientific">Desulfosporosinus acidiphilus (strain DSM 22704 / JCM 16185 / SJ4)</name>
    <dbReference type="NCBI Taxonomy" id="646529"/>
    <lineage>
        <taxon>Bacteria</taxon>
        <taxon>Bacillati</taxon>
        <taxon>Bacillota</taxon>
        <taxon>Clostridia</taxon>
        <taxon>Eubacteriales</taxon>
        <taxon>Desulfitobacteriaceae</taxon>
        <taxon>Desulfosporosinus</taxon>
    </lineage>
</organism>